<comment type="caution">
    <text evidence="1">The sequence shown here is derived from an EMBL/GenBank/DDBJ whole genome shotgun (WGS) entry which is preliminary data.</text>
</comment>
<proteinExistence type="predicted"/>
<name>A0AAN9EDW5_CROPI</name>
<keyword evidence="2" id="KW-1185">Reference proteome</keyword>
<dbReference type="Proteomes" id="UP001372338">
    <property type="component" value="Unassembled WGS sequence"/>
</dbReference>
<evidence type="ECO:0000313" key="2">
    <source>
        <dbReference type="Proteomes" id="UP001372338"/>
    </source>
</evidence>
<evidence type="ECO:0000313" key="1">
    <source>
        <dbReference type="EMBL" id="KAK7255612.1"/>
    </source>
</evidence>
<reference evidence="1 2" key="1">
    <citation type="submission" date="2024-01" db="EMBL/GenBank/DDBJ databases">
        <title>The genomes of 5 underutilized Papilionoideae crops provide insights into root nodulation and disease resistanc.</title>
        <authorList>
            <person name="Yuan L."/>
        </authorList>
    </citation>
    <scope>NUCLEOTIDE SEQUENCE [LARGE SCALE GENOMIC DNA]</scope>
    <source>
        <strain evidence="1">ZHUSHIDOU_FW_LH</strain>
        <tissue evidence="1">Leaf</tissue>
    </source>
</reference>
<sequence>MKNISGINLNIYLIKKKEKILHLYSLVTSATSATALLPSHSTGFFTHSQFIDSFSPNFTSHPIVISDHDGTTAPPLPPLSSSSLLSCWKRETFGVVEICGLPFRVCYSLKAVSVME</sequence>
<organism evidence="1 2">
    <name type="scientific">Crotalaria pallida</name>
    <name type="common">Smooth rattlebox</name>
    <name type="synonym">Crotalaria striata</name>
    <dbReference type="NCBI Taxonomy" id="3830"/>
    <lineage>
        <taxon>Eukaryota</taxon>
        <taxon>Viridiplantae</taxon>
        <taxon>Streptophyta</taxon>
        <taxon>Embryophyta</taxon>
        <taxon>Tracheophyta</taxon>
        <taxon>Spermatophyta</taxon>
        <taxon>Magnoliopsida</taxon>
        <taxon>eudicotyledons</taxon>
        <taxon>Gunneridae</taxon>
        <taxon>Pentapetalae</taxon>
        <taxon>rosids</taxon>
        <taxon>fabids</taxon>
        <taxon>Fabales</taxon>
        <taxon>Fabaceae</taxon>
        <taxon>Papilionoideae</taxon>
        <taxon>50 kb inversion clade</taxon>
        <taxon>genistoids sensu lato</taxon>
        <taxon>core genistoids</taxon>
        <taxon>Crotalarieae</taxon>
        <taxon>Crotalaria</taxon>
    </lineage>
</organism>
<dbReference type="AlphaFoldDB" id="A0AAN9EDW5"/>
<gene>
    <name evidence="1" type="ORF">RIF29_29026</name>
</gene>
<protein>
    <submittedName>
        <fullName evidence="1">Uncharacterized protein</fullName>
    </submittedName>
</protein>
<accession>A0AAN9EDW5</accession>
<dbReference type="EMBL" id="JAYWIO010000006">
    <property type="protein sequence ID" value="KAK7255612.1"/>
    <property type="molecule type" value="Genomic_DNA"/>
</dbReference>